<feature type="domain" description="VWFA" evidence="1">
    <location>
        <begin position="21"/>
        <end position="226"/>
    </location>
</feature>
<gene>
    <name evidence="2" type="ORF">Phou_004580</name>
</gene>
<dbReference type="AlphaFoldDB" id="A0A6V8K1W3"/>
<dbReference type="SUPFAM" id="SSF53300">
    <property type="entry name" value="vWA-like"/>
    <property type="match status" value="1"/>
</dbReference>
<dbReference type="InterPro" id="IPR002035">
    <property type="entry name" value="VWF_A"/>
</dbReference>
<reference evidence="2 3" key="2">
    <citation type="submission" date="2020-03" db="EMBL/GenBank/DDBJ databases">
        <authorList>
            <person name="Ichikawa N."/>
            <person name="Kimura A."/>
            <person name="Kitahashi Y."/>
            <person name="Uohara A."/>
        </authorList>
    </citation>
    <scope>NUCLEOTIDE SEQUENCE [LARGE SCALE GENOMIC DNA]</scope>
    <source>
        <strain evidence="2 3">NBRC 108639</strain>
    </source>
</reference>
<comment type="caution">
    <text evidence="2">The sequence shown here is derived from an EMBL/GenBank/DDBJ whole genome shotgun (WGS) entry which is preliminary data.</text>
</comment>
<sequence length="256" mass="28772">MTYQSAAPSDGARTAKVRTYLIYVVLDTSESMRRPWPEAPQDGGSQAHFVRLIPRMLRELADHPVTNKLASVSVLAFNDEPEILRPMTSLDQPAAIRPPRLGYGTDYARVLRFLADQHRKDVRAVQQSRMRDGYTVDVARPWIFFVTDGRPFARERNQSMDEWMGHRRRLTDEPVGARLAAIGLPGAERDILWHLATGSEDGRRNAFIADRRTNPKELSESVVDAIKSSISTSASTGLLTIRTPVGMRRIEGPRHG</sequence>
<evidence type="ECO:0000313" key="3">
    <source>
        <dbReference type="Proteomes" id="UP000482800"/>
    </source>
</evidence>
<dbReference type="EMBL" id="BLPF01000001">
    <property type="protein sequence ID" value="GFJ76278.1"/>
    <property type="molecule type" value="Genomic_DNA"/>
</dbReference>
<name>A0A6V8K1W3_9ACTN</name>
<dbReference type="PROSITE" id="PS50234">
    <property type="entry name" value="VWFA"/>
    <property type="match status" value="1"/>
</dbReference>
<evidence type="ECO:0000259" key="1">
    <source>
        <dbReference type="PROSITE" id="PS50234"/>
    </source>
</evidence>
<protein>
    <recommendedName>
        <fullName evidence="1">VWFA domain-containing protein</fullName>
    </recommendedName>
</protein>
<evidence type="ECO:0000313" key="2">
    <source>
        <dbReference type="EMBL" id="GFJ76278.1"/>
    </source>
</evidence>
<proteinExistence type="predicted"/>
<dbReference type="Proteomes" id="UP000482800">
    <property type="component" value="Unassembled WGS sequence"/>
</dbReference>
<keyword evidence="3" id="KW-1185">Reference proteome</keyword>
<dbReference type="RefSeq" id="WP_173053108.1">
    <property type="nucleotide sequence ID" value="NZ_BAABGO010000003.1"/>
</dbReference>
<accession>A0A6V8K1W3</accession>
<reference evidence="2 3" key="1">
    <citation type="submission" date="2020-03" db="EMBL/GenBank/DDBJ databases">
        <title>Whole genome shotgun sequence of Phytohabitans houttuyneae NBRC 108639.</title>
        <authorList>
            <person name="Komaki H."/>
            <person name="Tamura T."/>
        </authorList>
    </citation>
    <scope>NUCLEOTIDE SEQUENCE [LARGE SCALE GENOMIC DNA]</scope>
    <source>
        <strain evidence="2 3">NBRC 108639</strain>
    </source>
</reference>
<organism evidence="2 3">
    <name type="scientific">Phytohabitans houttuyneae</name>
    <dbReference type="NCBI Taxonomy" id="1076126"/>
    <lineage>
        <taxon>Bacteria</taxon>
        <taxon>Bacillati</taxon>
        <taxon>Actinomycetota</taxon>
        <taxon>Actinomycetes</taxon>
        <taxon>Micromonosporales</taxon>
        <taxon>Micromonosporaceae</taxon>
    </lineage>
</organism>
<dbReference type="InterPro" id="IPR036465">
    <property type="entry name" value="vWFA_dom_sf"/>
</dbReference>
<dbReference type="Gene3D" id="3.40.50.410">
    <property type="entry name" value="von Willebrand factor, type A domain"/>
    <property type="match status" value="1"/>
</dbReference>